<feature type="transmembrane region" description="Helical" evidence="8">
    <location>
        <begin position="292"/>
        <end position="312"/>
    </location>
</feature>
<evidence type="ECO:0000313" key="10">
    <source>
        <dbReference type="Proteomes" id="UP000677537"/>
    </source>
</evidence>
<dbReference type="AlphaFoldDB" id="A0A940N461"/>
<keyword evidence="4 8" id="KW-0812">Transmembrane</keyword>
<evidence type="ECO:0000256" key="8">
    <source>
        <dbReference type="SAM" id="Phobius"/>
    </source>
</evidence>
<sequence>MSNCGYTEAAGQPRRAILALRDAAWLTPDRARAWCRVLLAAFLLFLGLAVGWIAATGSMLDPQGKAIGTDFLSFYAASDLALHAGPAEAYSVAAHAAAQRRIAGAAVDYAAFFYPPVFLLLVLPLATLPYLPALAVWLAATGTGYWCALRPLLPHGWGRLASLAFPAVFLTLGHGQNAFLTTALFAVAACMLDRRPAVAGICIGLLGFKPHLALLAPVVLAAAGRWQAFVAAAASLSALLLASLLLFGAETWRAFLAGVPLARAALEMDLIGPAKMVSPFAAARLLGAPVPGAYAVQGVAAVGVAVSAAMLARRRVEGTALVAAIAAGGALTSPFLLDYDLLILAVPLAYVASAALRAGGFLPWEKTILGAAFLLPLVSRSLASAAGIPVAPLVTVALFVVVLRRALSEDVAPR</sequence>
<name>A0A940N461_9PROT</name>
<evidence type="ECO:0000256" key="5">
    <source>
        <dbReference type="ARBA" id="ARBA00022989"/>
    </source>
</evidence>
<comment type="similarity">
    <text evidence="7">Belongs to the glycosyltransferase 87 family.</text>
</comment>
<dbReference type="GO" id="GO:0005886">
    <property type="term" value="C:plasma membrane"/>
    <property type="evidence" value="ECO:0007669"/>
    <property type="project" value="UniProtKB-SubCell"/>
</dbReference>
<keyword evidence="10" id="KW-1185">Reference proteome</keyword>
<evidence type="ECO:0000256" key="1">
    <source>
        <dbReference type="ARBA" id="ARBA00004651"/>
    </source>
</evidence>
<dbReference type="InterPro" id="IPR018584">
    <property type="entry name" value="GT87"/>
</dbReference>
<feature type="transmembrane region" description="Helical" evidence="8">
    <location>
        <begin position="319"/>
        <end position="337"/>
    </location>
</feature>
<evidence type="ECO:0000256" key="3">
    <source>
        <dbReference type="ARBA" id="ARBA00022679"/>
    </source>
</evidence>
<gene>
    <name evidence="9" type="ORF">J5Y10_13935</name>
</gene>
<feature type="transmembrane region" description="Helical" evidence="8">
    <location>
        <begin position="117"/>
        <end position="140"/>
    </location>
</feature>
<reference evidence="9" key="1">
    <citation type="submission" date="2021-03" db="EMBL/GenBank/DDBJ databases">
        <authorList>
            <person name="So Y."/>
        </authorList>
    </citation>
    <scope>NUCLEOTIDE SEQUENCE</scope>
    <source>
        <strain evidence="9">SG15</strain>
    </source>
</reference>
<evidence type="ECO:0000256" key="7">
    <source>
        <dbReference type="ARBA" id="ARBA00024033"/>
    </source>
</evidence>
<keyword evidence="2" id="KW-1003">Cell membrane</keyword>
<dbReference type="GO" id="GO:0016758">
    <property type="term" value="F:hexosyltransferase activity"/>
    <property type="evidence" value="ECO:0007669"/>
    <property type="project" value="InterPro"/>
</dbReference>
<dbReference type="Proteomes" id="UP000677537">
    <property type="component" value="Unassembled WGS sequence"/>
</dbReference>
<dbReference type="Pfam" id="PF09594">
    <property type="entry name" value="GT87"/>
    <property type="match status" value="1"/>
</dbReference>
<keyword evidence="3" id="KW-0808">Transferase</keyword>
<evidence type="ECO:0000313" key="9">
    <source>
        <dbReference type="EMBL" id="MBP0493882.1"/>
    </source>
</evidence>
<feature type="transmembrane region" description="Helical" evidence="8">
    <location>
        <begin position="226"/>
        <end position="247"/>
    </location>
</feature>
<feature type="transmembrane region" description="Helical" evidence="8">
    <location>
        <begin position="160"/>
        <end position="185"/>
    </location>
</feature>
<evidence type="ECO:0000256" key="4">
    <source>
        <dbReference type="ARBA" id="ARBA00022692"/>
    </source>
</evidence>
<dbReference type="EMBL" id="JAGIZA010000007">
    <property type="protein sequence ID" value="MBP0493882.1"/>
    <property type="molecule type" value="Genomic_DNA"/>
</dbReference>
<feature type="transmembrane region" description="Helical" evidence="8">
    <location>
        <begin position="37"/>
        <end position="55"/>
    </location>
</feature>
<comment type="subcellular location">
    <subcellularLocation>
        <location evidence="1">Cell membrane</location>
        <topology evidence="1">Multi-pass membrane protein</topology>
    </subcellularLocation>
</comment>
<evidence type="ECO:0000256" key="6">
    <source>
        <dbReference type="ARBA" id="ARBA00023136"/>
    </source>
</evidence>
<organism evidence="9 10">
    <name type="scientific">Roseomonas indoligenes</name>
    <dbReference type="NCBI Taxonomy" id="2820811"/>
    <lineage>
        <taxon>Bacteria</taxon>
        <taxon>Pseudomonadati</taxon>
        <taxon>Pseudomonadota</taxon>
        <taxon>Alphaproteobacteria</taxon>
        <taxon>Acetobacterales</taxon>
        <taxon>Roseomonadaceae</taxon>
        <taxon>Roseomonas</taxon>
    </lineage>
</organism>
<feature type="transmembrane region" description="Helical" evidence="8">
    <location>
        <begin position="197"/>
        <end position="220"/>
    </location>
</feature>
<comment type="caution">
    <text evidence="9">The sequence shown here is derived from an EMBL/GenBank/DDBJ whole genome shotgun (WGS) entry which is preliminary data.</text>
</comment>
<feature type="transmembrane region" description="Helical" evidence="8">
    <location>
        <begin position="382"/>
        <end position="403"/>
    </location>
</feature>
<keyword evidence="6 8" id="KW-0472">Membrane</keyword>
<dbReference type="RefSeq" id="WP_209374542.1">
    <property type="nucleotide sequence ID" value="NZ_JAGIZA010000007.1"/>
</dbReference>
<keyword evidence="5 8" id="KW-1133">Transmembrane helix</keyword>
<evidence type="ECO:0000256" key="2">
    <source>
        <dbReference type="ARBA" id="ARBA00022475"/>
    </source>
</evidence>
<accession>A0A940N461</accession>
<protein>
    <submittedName>
        <fullName evidence="9">DUF2029 domain-containing protein</fullName>
    </submittedName>
</protein>
<proteinExistence type="inferred from homology"/>